<dbReference type="InterPro" id="IPR055469">
    <property type="entry name" value="DUF7041"/>
</dbReference>
<feature type="compositionally biased region" description="Low complexity" evidence="1">
    <location>
        <begin position="180"/>
        <end position="197"/>
    </location>
</feature>
<dbReference type="EMBL" id="CAXLJL010000700">
    <property type="protein sequence ID" value="CAL5140091.1"/>
    <property type="molecule type" value="Genomic_DNA"/>
</dbReference>
<dbReference type="PANTHER" id="PTHR33327">
    <property type="entry name" value="ENDONUCLEASE"/>
    <property type="match status" value="1"/>
</dbReference>
<feature type="domain" description="DUF7041" evidence="2">
    <location>
        <begin position="23"/>
        <end position="88"/>
    </location>
</feature>
<evidence type="ECO:0000313" key="3">
    <source>
        <dbReference type="EMBL" id="CAL5140091.1"/>
    </source>
</evidence>
<gene>
    <name evidence="3" type="ORF">CDAUBV1_LOCUS15279</name>
</gene>
<protein>
    <recommendedName>
        <fullName evidence="2">DUF7041 domain-containing protein</fullName>
    </recommendedName>
</protein>
<proteinExistence type="predicted"/>
<dbReference type="PANTHER" id="PTHR33327:SF3">
    <property type="entry name" value="RNA-DIRECTED DNA POLYMERASE"/>
    <property type="match status" value="1"/>
</dbReference>
<reference evidence="3" key="1">
    <citation type="submission" date="2024-06" db="EMBL/GenBank/DDBJ databases">
        <authorList>
            <person name="Liu X."/>
            <person name="Lenzi L."/>
            <person name="Haldenby T S."/>
            <person name="Uol C."/>
        </authorList>
    </citation>
    <scope>NUCLEOTIDE SEQUENCE</scope>
</reference>
<name>A0AAV2TTE6_CALDB</name>
<comment type="caution">
    <text evidence="3">The sequence shown here is derived from an EMBL/GenBank/DDBJ whole genome shotgun (WGS) entry which is preliminary data.</text>
</comment>
<organism evidence="3 4">
    <name type="scientific">Calicophoron daubneyi</name>
    <name type="common">Rumen fluke</name>
    <name type="synonym">Paramphistomum daubneyi</name>
    <dbReference type="NCBI Taxonomy" id="300641"/>
    <lineage>
        <taxon>Eukaryota</taxon>
        <taxon>Metazoa</taxon>
        <taxon>Spiralia</taxon>
        <taxon>Lophotrochozoa</taxon>
        <taxon>Platyhelminthes</taxon>
        <taxon>Trematoda</taxon>
        <taxon>Digenea</taxon>
        <taxon>Plagiorchiida</taxon>
        <taxon>Pronocephalata</taxon>
        <taxon>Paramphistomoidea</taxon>
        <taxon>Paramphistomidae</taxon>
        <taxon>Calicophoron</taxon>
    </lineage>
</organism>
<evidence type="ECO:0000259" key="2">
    <source>
        <dbReference type="Pfam" id="PF23055"/>
    </source>
</evidence>
<feature type="region of interest" description="Disordered" evidence="1">
    <location>
        <begin position="180"/>
        <end position="222"/>
    </location>
</feature>
<dbReference type="Pfam" id="PF23055">
    <property type="entry name" value="DUF7041"/>
    <property type="match status" value="1"/>
</dbReference>
<dbReference type="Proteomes" id="UP001497525">
    <property type="component" value="Unassembled WGS sequence"/>
</dbReference>
<accession>A0AAV2TTE6</accession>
<feature type="compositionally biased region" description="Basic residues" evidence="1">
    <location>
        <begin position="208"/>
        <end position="217"/>
    </location>
</feature>
<evidence type="ECO:0000313" key="4">
    <source>
        <dbReference type="Proteomes" id="UP001497525"/>
    </source>
</evidence>
<evidence type="ECO:0000256" key="1">
    <source>
        <dbReference type="SAM" id="MobiDB-lite"/>
    </source>
</evidence>
<dbReference type="AlphaFoldDB" id="A0AAV2TTE6"/>
<sequence length="260" mass="29114">MELDHKPVESQPPAFKTDLKFKDRPKLWFAQLEVYFKLNKVEEQSQKFYTLVSAIDGSALEPVEDLVLQPPAYGPYDELKAALLEKYVGPKTPEPGDLLRACAQDCSVPSECLERMRQVASSTQCDPELIQQAWWGALPNNVREMLAPLRDSPLDGLAAAADAIFRDRASVQPTPVVVAVQQPPESGQSSGRSSCSRTPDRDLSPSRHLSRVKHAPQRNKVFTGKIGSRPVDWCWYHRKFGPRSTKCKAPCTFRPENKSP</sequence>